<feature type="compositionally biased region" description="Basic and acidic residues" evidence="1">
    <location>
        <begin position="401"/>
        <end position="413"/>
    </location>
</feature>
<dbReference type="Gene3D" id="1.10.443.10">
    <property type="entry name" value="Intergrase catalytic core"/>
    <property type="match status" value="1"/>
</dbReference>
<feature type="region of interest" description="Disordered" evidence="1">
    <location>
        <begin position="209"/>
        <end position="228"/>
    </location>
</feature>
<evidence type="ECO:0000256" key="1">
    <source>
        <dbReference type="SAM" id="MobiDB-lite"/>
    </source>
</evidence>
<protein>
    <submittedName>
        <fullName evidence="2">Uncharacterized protein</fullName>
    </submittedName>
</protein>
<feature type="region of interest" description="Disordered" evidence="1">
    <location>
        <begin position="400"/>
        <end position="429"/>
    </location>
</feature>
<dbReference type="InterPro" id="IPR011010">
    <property type="entry name" value="DNA_brk_join_enz"/>
</dbReference>
<dbReference type="GO" id="GO:0003677">
    <property type="term" value="F:DNA binding"/>
    <property type="evidence" value="ECO:0007669"/>
    <property type="project" value="InterPro"/>
</dbReference>
<dbReference type="GO" id="GO:0015074">
    <property type="term" value="P:DNA integration"/>
    <property type="evidence" value="ECO:0007669"/>
    <property type="project" value="InterPro"/>
</dbReference>
<name>A0A857KW39_9ACTN</name>
<sequence>MAKTVQHKPGDDSIAEVEPKKHGDVWMIRWRWWPYDGSKSVPHRHQGKTKGEARAKALAKAAELRAGLAATGPWTKASKLSAYIDGVSRPAIEKSTRLAESSKPVYYRALANISAQAGAITINEASNPDTAVRIIEGIAAKHGAESGRTARNVLSRWVYGRMVRSRIIAQSPLFGADIEYGEVKTTAKPANDVALSEADYDRLLTHLLGIDPSTEPRKPRSRDTSTDKRQAVIDLTLLQMTTGIRLGSARQIEPHEVIDNRGGGLNVFVPRHKLKGGEARNRRPKTFTILDDRTASRIRQRRDVTPEGAYLFGSPADPTGLWDRRNCTRAIERFYTEMAETLGITELEHDVRSHGWRTTLNSIYYWLPPHVRADWFGHSESVNEAHYIAEQMDLSPMVTAARERRARRDETDGAHTAAGDVESEESNGE</sequence>
<dbReference type="EMBL" id="CP045810">
    <property type="protein sequence ID" value="QHN39286.1"/>
    <property type="molecule type" value="Genomic_DNA"/>
</dbReference>
<dbReference type="InterPro" id="IPR013762">
    <property type="entry name" value="Integrase-like_cat_sf"/>
</dbReference>
<gene>
    <name evidence="2" type="ORF">GII30_09025</name>
</gene>
<organism evidence="2">
    <name type="scientific">Gordonia amarae</name>
    <dbReference type="NCBI Taxonomy" id="36821"/>
    <lineage>
        <taxon>Bacteria</taxon>
        <taxon>Bacillati</taxon>
        <taxon>Actinomycetota</taxon>
        <taxon>Actinomycetes</taxon>
        <taxon>Mycobacteriales</taxon>
        <taxon>Gordoniaceae</taxon>
        <taxon>Gordonia</taxon>
    </lineage>
</organism>
<accession>A0A857KW39</accession>
<reference evidence="2" key="1">
    <citation type="journal article" date="2021" name="Nat. Microbiol.">
        <title>Cocultivation of an ultrasmall environmental parasitic bacterium with lytic ability against bacteria associated with wastewater foams.</title>
        <authorList>
            <person name="Batinovic S."/>
            <person name="Rose J.J.A."/>
            <person name="Ratcliffe J."/>
            <person name="Seviour R.J."/>
            <person name="Petrovski S."/>
        </authorList>
    </citation>
    <scope>NUCLEOTIDE SEQUENCE</scope>
    <source>
        <strain evidence="2">CON44</strain>
    </source>
</reference>
<dbReference type="SUPFAM" id="SSF56349">
    <property type="entry name" value="DNA breaking-rejoining enzymes"/>
    <property type="match status" value="1"/>
</dbReference>
<dbReference type="RefSeq" id="WP_005184840.1">
    <property type="nucleotide sequence ID" value="NZ_CP045804.1"/>
</dbReference>
<dbReference type="AlphaFoldDB" id="A0A857KW39"/>
<dbReference type="GO" id="GO:0006310">
    <property type="term" value="P:DNA recombination"/>
    <property type="evidence" value="ECO:0007669"/>
    <property type="project" value="InterPro"/>
</dbReference>
<evidence type="ECO:0000313" key="2">
    <source>
        <dbReference type="EMBL" id="QHN39286.1"/>
    </source>
</evidence>
<proteinExistence type="predicted"/>
<feature type="compositionally biased region" description="Basic and acidic residues" evidence="1">
    <location>
        <begin position="214"/>
        <end position="228"/>
    </location>
</feature>